<dbReference type="GO" id="GO:0004930">
    <property type="term" value="F:G protein-coupled receptor activity"/>
    <property type="evidence" value="ECO:0007669"/>
    <property type="project" value="UniProtKB-KW"/>
</dbReference>
<reference evidence="15" key="1">
    <citation type="journal article" date="2016" name="Nature">
        <title>Genome evolution in the allotetraploid frog Xenopus laevis.</title>
        <authorList>
            <person name="Session A.M."/>
            <person name="Uno Y."/>
            <person name="Kwon T."/>
            <person name="Chapman J.A."/>
            <person name="Toyoda A."/>
            <person name="Takahashi S."/>
            <person name="Fukui A."/>
            <person name="Hikosaka A."/>
            <person name="Suzuki A."/>
            <person name="Kondo M."/>
            <person name="van Heeringen S.J."/>
            <person name="Quigley I."/>
            <person name="Heinz S."/>
            <person name="Ogino H."/>
            <person name="Ochi H."/>
            <person name="Hellsten U."/>
            <person name="Lyons J.B."/>
            <person name="Simakov O."/>
            <person name="Putnam N."/>
            <person name="Stites J."/>
            <person name="Kuroki Y."/>
            <person name="Tanaka T."/>
            <person name="Michiue T."/>
            <person name="Watanabe M."/>
            <person name="Bogdanovic O."/>
            <person name="Lister R."/>
            <person name="Georgiou G."/>
            <person name="Paranjpe S.S."/>
            <person name="van Kruijsbergen I."/>
            <person name="Shu S."/>
            <person name="Carlson J."/>
            <person name="Kinoshita T."/>
            <person name="Ohta Y."/>
            <person name="Mawaribuchi S."/>
            <person name="Jenkins J."/>
            <person name="Grimwood J."/>
            <person name="Schmutz J."/>
            <person name="Mitros T."/>
            <person name="Mozaffari S.V."/>
            <person name="Suzuki Y."/>
            <person name="Haramoto Y."/>
            <person name="Yamamoto T.S."/>
            <person name="Takagi C."/>
            <person name="Heald R."/>
            <person name="Miller K."/>
            <person name="Haudenschild C."/>
            <person name="Kitzman J."/>
            <person name="Nakayama T."/>
            <person name="Izutsu Y."/>
            <person name="Robert J."/>
            <person name="Fortriede J."/>
            <person name="Burns K."/>
            <person name="Lotay V."/>
            <person name="Karimi K."/>
            <person name="Yasuoka Y."/>
            <person name="Dichmann D.S."/>
            <person name="Flajnik M.F."/>
            <person name="Houston D.W."/>
            <person name="Shendure J."/>
            <person name="DuPasquier L."/>
            <person name="Vize P.D."/>
            <person name="Zorn A.M."/>
            <person name="Ito M."/>
            <person name="Marcotte E.M."/>
            <person name="Wallingford J.B."/>
            <person name="Ito Y."/>
            <person name="Asashima M."/>
            <person name="Ueno N."/>
            <person name="Matsuda Y."/>
            <person name="Veenstra G.J."/>
            <person name="Fujiyama A."/>
            <person name="Harland R.M."/>
            <person name="Taira M."/>
            <person name="Rokhsar D.S."/>
        </authorList>
    </citation>
    <scope>NUCLEOTIDE SEQUENCE [LARGE SCALE GENOMIC DNA]</scope>
    <source>
        <strain evidence="15">J</strain>
    </source>
</reference>
<evidence type="ECO:0000256" key="3">
    <source>
        <dbReference type="ARBA" id="ARBA00022475"/>
    </source>
</evidence>
<dbReference type="Pfam" id="PF01094">
    <property type="entry name" value="ANF_receptor"/>
    <property type="match status" value="1"/>
</dbReference>
<dbReference type="GO" id="GO:0005886">
    <property type="term" value="C:plasma membrane"/>
    <property type="evidence" value="ECO:0007669"/>
    <property type="project" value="UniProtKB-SubCell"/>
</dbReference>
<evidence type="ECO:0000256" key="7">
    <source>
        <dbReference type="ARBA" id="ARBA00023040"/>
    </source>
</evidence>
<dbReference type="AlphaFoldDB" id="A0A974C6V2"/>
<dbReference type="OMA" id="NSTRIHE"/>
<dbReference type="Gene3D" id="2.10.50.30">
    <property type="entry name" value="GPCR, family 3, nine cysteines domain"/>
    <property type="match status" value="1"/>
</dbReference>
<dbReference type="InterPro" id="IPR000068">
    <property type="entry name" value="GPCR_3_Ca_sens_rcpt-rel"/>
</dbReference>
<proteinExistence type="inferred from homology"/>
<keyword evidence="9" id="KW-0675">Receptor</keyword>
<evidence type="ECO:0000256" key="4">
    <source>
        <dbReference type="ARBA" id="ARBA00022692"/>
    </source>
</evidence>
<keyword evidence="3" id="KW-1003">Cell membrane</keyword>
<keyword evidence="4 12" id="KW-0812">Transmembrane</keyword>
<keyword evidence="11" id="KW-0807">Transducer</keyword>
<evidence type="ECO:0000256" key="10">
    <source>
        <dbReference type="ARBA" id="ARBA00023180"/>
    </source>
</evidence>
<dbReference type="Gene3D" id="3.40.50.2300">
    <property type="match status" value="2"/>
</dbReference>
<dbReference type="InterPro" id="IPR038550">
    <property type="entry name" value="GPCR_3_9-Cys_sf"/>
</dbReference>
<keyword evidence="8 12" id="KW-0472">Membrane</keyword>
<dbReference type="InterPro" id="IPR001828">
    <property type="entry name" value="ANF_lig-bd_rcpt"/>
</dbReference>
<keyword evidence="7" id="KW-0297">G-protein coupled receptor</keyword>
<dbReference type="InterPro" id="IPR011500">
    <property type="entry name" value="GPCR_3_9-Cys_dom"/>
</dbReference>
<keyword evidence="6 12" id="KW-1133">Transmembrane helix</keyword>
<name>A0A974C6V2_XENLA</name>
<dbReference type="PROSITE" id="PS50259">
    <property type="entry name" value="G_PROTEIN_RECEP_F3_4"/>
    <property type="match status" value="1"/>
</dbReference>
<feature type="transmembrane region" description="Helical" evidence="12">
    <location>
        <begin position="679"/>
        <end position="705"/>
    </location>
</feature>
<dbReference type="SUPFAM" id="SSF53822">
    <property type="entry name" value="Periplasmic binding protein-like I"/>
    <property type="match status" value="1"/>
</dbReference>
<comment type="subcellular location">
    <subcellularLocation>
        <location evidence="1">Cell membrane</location>
        <topology evidence="1">Multi-pass membrane protein</topology>
    </subcellularLocation>
</comment>
<sequence>MKFLVSHYFSGFPEDIYNLLAFVFAVDEINNNPQILPNITLGYNIFHTNARTSVQNVLQILTGKGDIVPNYNCDPTTVVAAVIEGLTPSSSVAIADLFNTYKYTQVSFASQSLFQSDTQIFPYLYRMVPNEYTLYSGIMELLTYYGWTWIGIIATSDERSNLSLEIIKRMIMMYGGCVEFIVTMPDIDYYNKPWMQTRLKTLIERSTATVILVYGYKNYFFHLVYNMNLYSIPSKVWISTADSSFHQVYNTRRTVNNGSLHFIIRKREIPAFLTFLKEVDSNWFPVTWWDELCTLCPFNGKDKNCQGAKNETEISDSDCNLKFYGMAYNVYNAVYSVAHSLHNMYLQKEFRKIQTTNQTIADIHVNRIPLKMHRYLKRIHFINTLGERKYFQMNEIQSSYDIYNLVYLPNGMIKTELVGNVSHDTSFRGKLSINHQAITWDSHFSGTPRSSCSESCEPGMSISFREGQHICCYDCIPCSEGHASMTVDSYFCIRCPEDQWPNKKRTECVPKVVTFLSYQDPVGIFLAVTSVVFFLMTAGVLGAFIKHRDNPTVKANNRNLSFILLFSLMLSFLGCLTFIGPPEQWNCFMRQAVFGVTYAVTVSSLLAKTLTVVLAFNSTRIHEHKQYWTGAYSPHLVIIGFSTIQFLICFFWLIFAPPFPYYNIQSGSNQIILECNEGSAIVCYCIFGYLWLLASISFFVAFLSWKLPDTYNEAKQITFSMLVFFMVWISFIPAYLGSSGKSLVALEVFAILASSSGILGFIFAPKCKDIFLQPRGQQETLDLQTQTTAL</sequence>
<dbReference type="Proteomes" id="UP000694892">
    <property type="component" value="Chromosome 8L"/>
</dbReference>
<dbReference type="PANTHER" id="PTHR24061:SF588">
    <property type="entry name" value="VOMERONASAL TYPE-2 RECEPTOR 26"/>
    <property type="match status" value="1"/>
</dbReference>
<feature type="transmembrane region" description="Helical" evidence="12">
    <location>
        <begin position="522"/>
        <end position="545"/>
    </location>
</feature>
<feature type="transmembrane region" description="Helical" evidence="12">
    <location>
        <begin position="742"/>
        <end position="764"/>
    </location>
</feature>
<dbReference type="PANTHER" id="PTHR24061">
    <property type="entry name" value="CALCIUM-SENSING RECEPTOR-RELATED"/>
    <property type="match status" value="1"/>
</dbReference>
<comment type="similarity">
    <text evidence="2">Belongs to the G-protein coupled receptor 3 family.</text>
</comment>
<evidence type="ECO:0000259" key="13">
    <source>
        <dbReference type="PROSITE" id="PS50259"/>
    </source>
</evidence>
<evidence type="ECO:0000256" key="11">
    <source>
        <dbReference type="ARBA" id="ARBA00023224"/>
    </source>
</evidence>
<keyword evidence="10" id="KW-0325">Glycoprotein</keyword>
<dbReference type="InterPro" id="IPR028082">
    <property type="entry name" value="Peripla_BP_I"/>
</dbReference>
<evidence type="ECO:0000256" key="5">
    <source>
        <dbReference type="ARBA" id="ARBA00022729"/>
    </source>
</evidence>
<feature type="transmembrane region" description="Helical" evidence="12">
    <location>
        <begin position="557"/>
        <end position="580"/>
    </location>
</feature>
<keyword evidence="5" id="KW-0732">Signal</keyword>
<feature type="transmembrane region" description="Helical" evidence="12">
    <location>
        <begin position="717"/>
        <end position="736"/>
    </location>
</feature>
<dbReference type="PRINTS" id="PR00248">
    <property type="entry name" value="GPCRMGR"/>
</dbReference>
<dbReference type="EMBL" id="CM004480">
    <property type="protein sequence ID" value="OCT67643.1"/>
    <property type="molecule type" value="Genomic_DNA"/>
</dbReference>
<evidence type="ECO:0000313" key="14">
    <source>
        <dbReference type="EMBL" id="OCT67643.1"/>
    </source>
</evidence>
<feature type="transmembrane region" description="Helical" evidence="12">
    <location>
        <begin position="592"/>
        <end position="616"/>
    </location>
</feature>
<dbReference type="Pfam" id="PF07562">
    <property type="entry name" value="NCD3G"/>
    <property type="match status" value="1"/>
</dbReference>
<evidence type="ECO:0000256" key="6">
    <source>
        <dbReference type="ARBA" id="ARBA00022989"/>
    </source>
</evidence>
<dbReference type="FunFam" id="2.10.50.30:FF:000002">
    <property type="entry name" value="Vomeronasal 2 receptor, h1"/>
    <property type="match status" value="1"/>
</dbReference>
<dbReference type="InterPro" id="IPR000337">
    <property type="entry name" value="GPCR_3"/>
</dbReference>
<evidence type="ECO:0000256" key="12">
    <source>
        <dbReference type="SAM" id="Phobius"/>
    </source>
</evidence>
<evidence type="ECO:0000256" key="2">
    <source>
        <dbReference type="ARBA" id="ARBA00007242"/>
    </source>
</evidence>
<evidence type="ECO:0000256" key="8">
    <source>
        <dbReference type="ARBA" id="ARBA00023136"/>
    </source>
</evidence>
<feature type="domain" description="G-protein coupled receptors family 3 profile" evidence="13">
    <location>
        <begin position="522"/>
        <end position="786"/>
    </location>
</feature>
<protein>
    <recommendedName>
        <fullName evidence="13">G-protein coupled receptors family 3 profile domain-containing protein</fullName>
    </recommendedName>
</protein>
<dbReference type="InterPro" id="IPR017978">
    <property type="entry name" value="GPCR_3_C"/>
</dbReference>
<evidence type="ECO:0000313" key="15">
    <source>
        <dbReference type="Proteomes" id="UP000694892"/>
    </source>
</evidence>
<dbReference type="InterPro" id="IPR017979">
    <property type="entry name" value="GPCR_3_CS"/>
</dbReference>
<feature type="transmembrane region" description="Helical" evidence="12">
    <location>
        <begin position="636"/>
        <end position="659"/>
    </location>
</feature>
<evidence type="ECO:0000256" key="1">
    <source>
        <dbReference type="ARBA" id="ARBA00004651"/>
    </source>
</evidence>
<evidence type="ECO:0000256" key="9">
    <source>
        <dbReference type="ARBA" id="ARBA00023170"/>
    </source>
</evidence>
<accession>A0A974C6V2</accession>
<organism evidence="14 15">
    <name type="scientific">Xenopus laevis</name>
    <name type="common">African clawed frog</name>
    <dbReference type="NCBI Taxonomy" id="8355"/>
    <lineage>
        <taxon>Eukaryota</taxon>
        <taxon>Metazoa</taxon>
        <taxon>Chordata</taxon>
        <taxon>Craniata</taxon>
        <taxon>Vertebrata</taxon>
        <taxon>Euteleostomi</taxon>
        <taxon>Amphibia</taxon>
        <taxon>Batrachia</taxon>
        <taxon>Anura</taxon>
        <taxon>Pipoidea</taxon>
        <taxon>Pipidae</taxon>
        <taxon>Xenopodinae</taxon>
        <taxon>Xenopus</taxon>
        <taxon>Xenopus</taxon>
    </lineage>
</organism>
<dbReference type="PROSITE" id="PS00981">
    <property type="entry name" value="G_PROTEIN_RECEP_F3_3"/>
    <property type="match status" value="1"/>
</dbReference>
<gene>
    <name evidence="14" type="ORF">XELAEV_18038943mg</name>
</gene>
<dbReference type="Pfam" id="PF00003">
    <property type="entry name" value="7tm_3"/>
    <property type="match status" value="1"/>
</dbReference>